<evidence type="ECO:0000256" key="5">
    <source>
        <dbReference type="ARBA" id="ARBA00022725"/>
    </source>
</evidence>
<evidence type="ECO:0000256" key="1">
    <source>
        <dbReference type="ARBA" id="ARBA00004651"/>
    </source>
</evidence>
<comment type="subcellular location">
    <subcellularLocation>
        <location evidence="1">Cell membrane</location>
        <topology evidence="1">Multi-pass membrane protein</topology>
    </subcellularLocation>
</comment>
<feature type="transmembrane region" description="Helical" evidence="10">
    <location>
        <begin position="47"/>
        <end position="67"/>
    </location>
</feature>
<dbReference type="PANTHER" id="PTHR21137">
    <property type="entry name" value="ODORANT RECEPTOR"/>
    <property type="match status" value="1"/>
</dbReference>
<keyword evidence="5" id="KW-0552">Olfaction</keyword>
<evidence type="ECO:0000256" key="8">
    <source>
        <dbReference type="ARBA" id="ARBA00023170"/>
    </source>
</evidence>
<protein>
    <submittedName>
        <fullName evidence="12">Uncharacterized protein LOC112457401</fullName>
    </submittedName>
</protein>
<keyword evidence="9" id="KW-0807">Transducer</keyword>
<keyword evidence="6 10" id="KW-1133">Transmembrane helix</keyword>
<keyword evidence="8" id="KW-0675">Receptor</keyword>
<sequence length="165" mass="18951">MHFSFLQLVQNTTQYPNLIEVMGSTLLICLAGYYMMMEWENFNILRLCSYIVALTMFCFNVFIYSYMGEQVIEQGEKVALTACTLEWHHLPNAKARTLILLIVVSENPLKLKAGNVIDLSHRMFGNVSDISILLNLSNNKTCSIYRNSCTEEKQLITTYTFILGR</sequence>
<dbReference type="Pfam" id="PF02949">
    <property type="entry name" value="7tm_6"/>
    <property type="match status" value="1"/>
</dbReference>
<dbReference type="PANTHER" id="PTHR21137:SF35">
    <property type="entry name" value="ODORANT RECEPTOR 19A-RELATED"/>
    <property type="match status" value="1"/>
</dbReference>
<evidence type="ECO:0000256" key="10">
    <source>
        <dbReference type="SAM" id="Phobius"/>
    </source>
</evidence>
<evidence type="ECO:0000256" key="6">
    <source>
        <dbReference type="ARBA" id="ARBA00022989"/>
    </source>
</evidence>
<keyword evidence="3" id="KW-0716">Sensory transduction</keyword>
<keyword evidence="11" id="KW-1185">Reference proteome</keyword>
<dbReference type="Proteomes" id="UP000504618">
    <property type="component" value="Unplaced"/>
</dbReference>
<dbReference type="OrthoDB" id="6617147at2759"/>
<evidence type="ECO:0000256" key="7">
    <source>
        <dbReference type="ARBA" id="ARBA00023136"/>
    </source>
</evidence>
<gene>
    <name evidence="12" type="primary">LOC112457401</name>
</gene>
<accession>A0A6J1Q5K6</accession>
<proteinExistence type="predicted"/>
<keyword evidence="2" id="KW-1003">Cell membrane</keyword>
<feature type="transmembrane region" description="Helical" evidence="10">
    <location>
        <begin position="15"/>
        <end position="35"/>
    </location>
</feature>
<dbReference type="GO" id="GO:0005549">
    <property type="term" value="F:odorant binding"/>
    <property type="evidence" value="ECO:0007669"/>
    <property type="project" value="InterPro"/>
</dbReference>
<evidence type="ECO:0000256" key="2">
    <source>
        <dbReference type="ARBA" id="ARBA00022475"/>
    </source>
</evidence>
<dbReference type="RefSeq" id="XP_024876190.1">
    <property type="nucleotide sequence ID" value="XM_025020422.1"/>
</dbReference>
<dbReference type="GeneID" id="112457401"/>
<dbReference type="GO" id="GO:0004984">
    <property type="term" value="F:olfactory receptor activity"/>
    <property type="evidence" value="ECO:0007669"/>
    <property type="project" value="InterPro"/>
</dbReference>
<dbReference type="GO" id="GO:0007165">
    <property type="term" value="P:signal transduction"/>
    <property type="evidence" value="ECO:0007669"/>
    <property type="project" value="UniProtKB-KW"/>
</dbReference>
<reference evidence="12" key="1">
    <citation type="submission" date="2025-08" db="UniProtKB">
        <authorList>
            <consortium name="RefSeq"/>
        </authorList>
    </citation>
    <scope>IDENTIFICATION</scope>
    <source>
        <tissue evidence="12">Whole body</tissue>
    </source>
</reference>
<dbReference type="InterPro" id="IPR004117">
    <property type="entry name" value="7tm6_olfct_rcpt"/>
</dbReference>
<dbReference type="GO" id="GO:0005886">
    <property type="term" value="C:plasma membrane"/>
    <property type="evidence" value="ECO:0007669"/>
    <property type="project" value="UniProtKB-SubCell"/>
</dbReference>
<dbReference type="AlphaFoldDB" id="A0A6J1Q5K6"/>
<evidence type="ECO:0000313" key="11">
    <source>
        <dbReference type="Proteomes" id="UP000504618"/>
    </source>
</evidence>
<keyword evidence="7 10" id="KW-0472">Membrane</keyword>
<name>A0A6J1Q5K6_9HYME</name>
<evidence type="ECO:0000256" key="4">
    <source>
        <dbReference type="ARBA" id="ARBA00022692"/>
    </source>
</evidence>
<evidence type="ECO:0000256" key="3">
    <source>
        <dbReference type="ARBA" id="ARBA00022606"/>
    </source>
</evidence>
<evidence type="ECO:0000256" key="9">
    <source>
        <dbReference type="ARBA" id="ARBA00023224"/>
    </source>
</evidence>
<evidence type="ECO:0000313" key="12">
    <source>
        <dbReference type="RefSeq" id="XP_024876190.1"/>
    </source>
</evidence>
<organism evidence="11 12">
    <name type="scientific">Temnothorax curvispinosus</name>
    <dbReference type="NCBI Taxonomy" id="300111"/>
    <lineage>
        <taxon>Eukaryota</taxon>
        <taxon>Metazoa</taxon>
        <taxon>Ecdysozoa</taxon>
        <taxon>Arthropoda</taxon>
        <taxon>Hexapoda</taxon>
        <taxon>Insecta</taxon>
        <taxon>Pterygota</taxon>
        <taxon>Neoptera</taxon>
        <taxon>Endopterygota</taxon>
        <taxon>Hymenoptera</taxon>
        <taxon>Apocrita</taxon>
        <taxon>Aculeata</taxon>
        <taxon>Formicoidea</taxon>
        <taxon>Formicidae</taxon>
        <taxon>Myrmicinae</taxon>
        <taxon>Temnothorax</taxon>
    </lineage>
</organism>
<keyword evidence="4 10" id="KW-0812">Transmembrane</keyword>